<evidence type="ECO:0000256" key="10">
    <source>
        <dbReference type="ARBA" id="ARBA00022833"/>
    </source>
</evidence>
<dbReference type="InterPro" id="IPR013083">
    <property type="entry name" value="Znf_RING/FYVE/PHD"/>
</dbReference>
<feature type="compositionally biased region" description="Pro residues" evidence="14">
    <location>
        <begin position="401"/>
        <end position="431"/>
    </location>
</feature>
<dbReference type="PANTHER" id="PTHR13480:SF0">
    <property type="entry name" value="E3 UBIQUITIN-PROTEIN LIGASE HAKAI"/>
    <property type="match status" value="1"/>
</dbReference>
<evidence type="ECO:0000256" key="11">
    <source>
        <dbReference type="ARBA" id="ARBA00023242"/>
    </source>
</evidence>
<dbReference type="InterPro" id="IPR017907">
    <property type="entry name" value="Znf_RING_CS"/>
</dbReference>
<evidence type="ECO:0000256" key="13">
    <source>
        <dbReference type="ARBA" id="ARBA00041081"/>
    </source>
</evidence>
<feature type="compositionally biased region" description="Low complexity" evidence="14">
    <location>
        <begin position="441"/>
        <end position="463"/>
    </location>
</feature>
<feature type="compositionally biased region" description="Gly residues" evidence="14">
    <location>
        <begin position="273"/>
        <end position="285"/>
    </location>
</feature>
<comment type="similarity">
    <text evidence="12">Belongs to the Hakai family.</text>
</comment>
<dbReference type="GO" id="GO:0005634">
    <property type="term" value="C:nucleus"/>
    <property type="evidence" value="ECO:0007669"/>
    <property type="project" value="UniProtKB-SubCell"/>
</dbReference>
<dbReference type="InterPro" id="IPR040380">
    <property type="entry name" value="HAKAI-like_RING-HC"/>
</dbReference>
<keyword evidence="5" id="KW-0217">Developmental protein</keyword>
<keyword evidence="7" id="KW-0479">Metal-binding</keyword>
<dbReference type="GO" id="GO:0030155">
    <property type="term" value="P:regulation of cell adhesion"/>
    <property type="evidence" value="ECO:0007669"/>
    <property type="project" value="TreeGrafter"/>
</dbReference>
<dbReference type="PROSITE" id="PS00518">
    <property type="entry name" value="ZF_RING_1"/>
    <property type="match status" value="1"/>
</dbReference>
<evidence type="ECO:0000256" key="2">
    <source>
        <dbReference type="ARBA" id="ARBA00004123"/>
    </source>
</evidence>
<feature type="domain" description="Hakai C2H2 zinc finger" evidence="15">
    <location>
        <begin position="166"/>
        <end position="200"/>
    </location>
</feature>
<evidence type="ECO:0000256" key="5">
    <source>
        <dbReference type="ARBA" id="ARBA00022473"/>
    </source>
</evidence>
<dbReference type="PANTHER" id="PTHR13480">
    <property type="entry name" value="E3 UBIQUITIN-PROTEIN LIGASE HAKAI-RELATED"/>
    <property type="match status" value="1"/>
</dbReference>
<evidence type="ECO:0000313" key="16">
    <source>
        <dbReference type="EMBL" id="KAK3881128.1"/>
    </source>
</evidence>
<dbReference type="AlphaFoldDB" id="A0AAE1FUY4"/>
<gene>
    <name evidence="16" type="ORF">Pcinc_014417</name>
</gene>
<name>A0AAE1FUY4_PETCI</name>
<feature type="compositionally biased region" description="Basic and acidic residues" evidence="14">
    <location>
        <begin position="1"/>
        <end position="15"/>
    </location>
</feature>
<dbReference type="Gene3D" id="6.10.140.2210">
    <property type="match status" value="1"/>
</dbReference>
<evidence type="ECO:0000259" key="15">
    <source>
        <dbReference type="Pfam" id="PF18408"/>
    </source>
</evidence>
<comment type="pathway">
    <text evidence="3">Protein modification; protein ubiquitination.</text>
</comment>
<evidence type="ECO:0000256" key="6">
    <source>
        <dbReference type="ARBA" id="ARBA00022679"/>
    </source>
</evidence>
<comment type="catalytic activity">
    <reaction evidence="1">
        <text>S-ubiquitinyl-[E2 ubiquitin-conjugating enzyme]-L-cysteine + [acceptor protein]-L-lysine = [E2 ubiquitin-conjugating enzyme]-L-cysteine + N(6)-ubiquitinyl-[acceptor protein]-L-lysine.</text>
        <dbReference type="EC" id="2.3.2.27"/>
    </reaction>
</comment>
<dbReference type="CDD" id="cd16508">
    <property type="entry name" value="RING-HC_HAKAI-like"/>
    <property type="match status" value="1"/>
</dbReference>
<dbReference type="InterPro" id="IPR040383">
    <property type="entry name" value="HAKAI/CBLL2"/>
</dbReference>
<feature type="compositionally biased region" description="Basic and acidic residues" evidence="14">
    <location>
        <begin position="208"/>
        <end position="260"/>
    </location>
</feature>
<evidence type="ECO:0000256" key="4">
    <source>
        <dbReference type="ARBA" id="ARBA00012483"/>
    </source>
</evidence>
<evidence type="ECO:0000256" key="7">
    <source>
        <dbReference type="ARBA" id="ARBA00022723"/>
    </source>
</evidence>
<reference evidence="16" key="1">
    <citation type="submission" date="2023-10" db="EMBL/GenBank/DDBJ databases">
        <title>Genome assemblies of two species of porcelain crab, Petrolisthes cinctipes and Petrolisthes manimaculis (Anomura: Porcellanidae).</title>
        <authorList>
            <person name="Angst P."/>
        </authorList>
    </citation>
    <scope>NUCLEOTIDE SEQUENCE</scope>
    <source>
        <strain evidence="16">PB745_01</strain>
        <tissue evidence="16">Gill</tissue>
    </source>
</reference>
<organism evidence="16 17">
    <name type="scientific">Petrolisthes cinctipes</name>
    <name type="common">Flat porcelain crab</name>
    <dbReference type="NCBI Taxonomy" id="88211"/>
    <lineage>
        <taxon>Eukaryota</taxon>
        <taxon>Metazoa</taxon>
        <taxon>Ecdysozoa</taxon>
        <taxon>Arthropoda</taxon>
        <taxon>Crustacea</taxon>
        <taxon>Multicrustacea</taxon>
        <taxon>Malacostraca</taxon>
        <taxon>Eumalacostraca</taxon>
        <taxon>Eucarida</taxon>
        <taxon>Decapoda</taxon>
        <taxon>Pleocyemata</taxon>
        <taxon>Anomura</taxon>
        <taxon>Galatheoidea</taxon>
        <taxon>Porcellanidae</taxon>
        <taxon>Petrolisthes</taxon>
    </lineage>
</organism>
<feature type="region of interest" description="Disordered" evidence="14">
    <location>
        <begin position="1"/>
        <end position="69"/>
    </location>
</feature>
<dbReference type="Gene3D" id="3.30.40.10">
    <property type="entry name" value="Zinc/RING finger domain, C3HC4 (zinc finger)"/>
    <property type="match status" value="1"/>
</dbReference>
<dbReference type="InterPro" id="IPR041042">
    <property type="entry name" value="Znf_Hakai"/>
</dbReference>
<keyword evidence="11" id="KW-0539">Nucleus</keyword>
<evidence type="ECO:0000256" key="3">
    <source>
        <dbReference type="ARBA" id="ARBA00004906"/>
    </source>
</evidence>
<dbReference type="Proteomes" id="UP001286313">
    <property type="component" value="Unassembled WGS sequence"/>
</dbReference>
<keyword evidence="8" id="KW-0863">Zinc-finger</keyword>
<evidence type="ECO:0000256" key="14">
    <source>
        <dbReference type="SAM" id="MobiDB-lite"/>
    </source>
</evidence>
<dbReference type="GO" id="GO:0016567">
    <property type="term" value="P:protein ubiquitination"/>
    <property type="evidence" value="ECO:0007669"/>
    <property type="project" value="InterPro"/>
</dbReference>
<sequence length="502" mass="55305">MEEKKSTAKEYEERRGRGRGRGRGRPRGRAKAPPRGLRVKKRNMIESEEEDEPQQPTPDENEPPKAKQYDQDCDISSLEAPTFTTLDRGPPAPMLRLTWDHKVNLIGEKVLSPRIHICDSCNKPILIYGRMIPCKHVFCLWCAKSEDRVCARCGERVARVEQTGLGTVFMCNYTINKAVCKRTYLSQRDLQAHIDHRHMKMPGTAGGPKEDMKEERLSHRDPRGEGRDQRGDPRGENRPDPRAMNDPRMGKEPYDPHRDTFPSPQQFSRQASGGPGQYGAPGGNQSGPPHQSPSGHQGGSSHNISHIPVMTTARTTNLITVPIQDPPDHASPFPGHGPPPSSHMPPGTHSFTSPPPASHSQPHSQSHSQQPHSQASQQQYSTSLASLSSGYNSQSNQYNYPPNPTPGPPPPTPPNVPPPPAYTSVAPPPPTTFGGGGRGQYEGQYPAPQWSTPTLQTPPTHTQGHYAPPRSTPPLQTPPTHTSSHYASQPSPQSSQYYRKSF</sequence>
<feature type="compositionally biased region" description="Low complexity" evidence="14">
    <location>
        <begin position="286"/>
        <end position="303"/>
    </location>
</feature>
<evidence type="ECO:0000256" key="1">
    <source>
        <dbReference type="ARBA" id="ARBA00000900"/>
    </source>
</evidence>
<dbReference type="Pfam" id="PF18408">
    <property type="entry name" value="zf_Hakai"/>
    <property type="match status" value="1"/>
</dbReference>
<feature type="region of interest" description="Disordered" evidence="14">
    <location>
        <begin position="194"/>
        <end position="502"/>
    </location>
</feature>
<keyword evidence="6" id="KW-0808">Transferase</keyword>
<comment type="caution">
    <text evidence="16">The sequence shown here is derived from an EMBL/GenBank/DDBJ whole genome shotgun (WGS) entry which is preliminary data.</text>
</comment>
<feature type="compositionally biased region" description="Low complexity" evidence="14">
    <location>
        <begin position="358"/>
        <end position="400"/>
    </location>
</feature>
<proteinExistence type="inferred from homology"/>
<evidence type="ECO:0000313" key="17">
    <source>
        <dbReference type="Proteomes" id="UP001286313"/>
    </source>
</evidence>
<comment type="subcellular location">
    <subcellularLocation>
        <location evidence="2">Nucleus</location>
    </subcellularLocation>
</comment>
<evidence type="ECO:0000256" key="8">
    <source>
        <dbReference type="ARBA" id="ARBA00022771"/>
    </source>
</evidence>
<evidence type="ECO:0000256" key="12">
    <source>
        <dbReference type="ARBA" id="ARBA00038499"/>
    </source>
</evidence>
<dbReference type="FunFam" id="3.30.40.10:FF:000432">
    <property type="entry name" value="E3 ubiquitin-protein ligase Hakai"/>
    <property type="match status" value="1"/>
</dbReference>
<keyword evidence="17" id="KW-1185">Reference proteome</keyword>
<dbReference type="EMBL" id="JAWQEG010001253">
    <property type="protein sequence ID" value="KAK3881128.1"/>
    <property type="molecule type" value="Genomic_DNA"/>
</dbReference>
<dbReference type="GO" id="GO:0008270">
    <property type="term" value="F:zinc ion binding"/>
    <property type="evidence" value="ECO:0007669"/>
    <property type="project" value="UniProtKB-KW"/>
</dbReference>
<protein>
    <recommendedName>
        <fullName evidence="13">E3 ubiquitin-protein ligase Hakai</fullName>
        <ecNumber evidence="4">2.3.2.27</ecNumber>
    </recommendedName>
</protein>
<feature type="compositionally biased region" description="Low complexity" evidence="14">
    <location>
        <begin position="478"/>
        <end position="502"/>
    </location>
</feature>
<keyword evidence="9" id="KW-0833">Ubl conjugation pathway</keyword>
<feature type="compositionally biased region" description="Basic residues" evidence="14">
    <location>
        <begin position="16"/>
        <end position="42"/>
    </location>
</feature>
<dbReference type="EC" id="2.3.2.27" evidence="4"/>
<accession>A0AAE1FUY4</accession>
<dbReference type="GO" id="GO:0061630">
    <property type="term" value="F:ubiquitin protein ligase activity"/>
    <property type="evidence" value="ECO:0007669"/>
    <property type="project" value="UniProtKB-EC"/>
</dbReference>
<keyword evidence="10" id="KW-0862">Zinc</keyword>
<evidence type="ECO:0000256" key="9">
    <source>
        <dbReference type="ARBA" id="ARBA00022786"/>
    </source>
</evidence>